<evidence type="ECO:0000256" key="5">
    <source>
        <dbReference type="ARBA" id="ARBA00022729"/>
    </source>
</evidence>
<evidence type="ECO:0000256" key="6">
    <source>
        <dbReference type="ARBA" id="ARBA00022801"/>
    </source>
</evidence>
<name>A0A4S8XLF9_AURPU</name>
<sequence length="555" mass="57557">MIVFTLFLFAASLANAQAIPTASQCPSANGQTITDSNGSTYRVTCSADNNVGSYANTKAANSYLDCMTACDAAASAGCQGFTYVGGANGVNSGTCWLKKSMGTYPAASSSYVSAVRIGSVGASSQSSVASTLATVVTSASSASSALSASSSLSTAVAASTSLCPSSNFTSFVDTARNSWQILCGFDTSPGSFGSTSASTFPACIEACRTTVNCAAVTYIGTSCYFKTAFVSLITKSSASSAFIINLQDYPVPVTGNSRASSGCGAPLLPGVQLGGTSTTFQITSKGQVRSFNVHVPTSYKNNMAVPLIVAYHGRSNTQLSVESDSRLSSETWNPFAIAVYPLGGDQQWQGDPATVGTNPYYDDLAFTSDLLDYISNNYCIDTSRMLATGFSNGGGFVGTLACDPTLSQRFSTFSVNSGAEYTNTTGTCNPTSVLTNTIVQSICSPGRSNLPMIEFHGDTDGTIPYTGGARRGYCLPTVPHWVTDWATRDGLSASNITTSLASGKVTKYEFGASQGVQGLVTHYKVAGWGHSWASINAGAPIDATPLIMDFFYSHS</sequence>
<keyword evidence="8" id="KW-0624">Polysaccharide degradation</keyword>
<dbReference type="Gene3D" id="3.50.4.10">
    <property type="entry name" value="Hepatocyte Growth Factor"/>
    <property type="match status" value="1"/>
</dbReference>
<dbReference type="InterPro" id="IPR029058">
    <property type="entry name" value="AB_hydrolase_fold"/>
</dbReference>
<proteinExistence type="predicted"/>
<evidence type="ECO:0000259" key="11">
    <source>
        <dbReference type="Pfam" id="PF14295"/>
    </source>
</evidence>
<dbReference type="Pfam" id="PF14295">
    <property type="entry name" value="PAN_4"/>
    <property type="match status" value="2"/>
</dbReference>
<dbReference type="InterPro" id="IPR003609">
    <property type="entry name" value="Pan_app"/>
</dbReference>
<feature type="signal peptide" evidence="10">
    <location>
        <begin position="1"/>
        <end position="18"/>
    </location>
</feature>
<comment type="subcellular location">
    <subcellularLocation>
        <location evidence="1">Secreted</location>
    </subcellularLocation>
</comment>
<evidence type="ECO:0000256" key="4">
    <source>
        <dbReference type="ARBA" id="ARBA00022651"/>
    </source>
</evidence>
<accession>A0A4S8XLF9</accession>
<keyword evidence="5 10" id="KW-0732">Signal</keyword>
<dbReference type="PANTHER" id="PTHR38050:SF2">
    <property type="entry name" value="FERULOYL ESTERASE C-RELATED"/>
    <property type="match status" value="1"/>
</dbReference>
<evidence type="ECO:0000256" key="10">
    <source>
        <dbReference type="SAM" id="SignalP"/>
    </source>
</evidence>
<keyword evidence="6" id="KW-0378">Hydrolase</keyword>
<evidence type="ECO:0000313" key="12">
    <source>
        <dbReference type="EMBL" id="THW38685.1"/>
    </source>
</evidence>
<evidence type="ECO:0000256" key="2">
    <source>
        <dbReference type="ARBA" id="ARBA00013091"/>
    </source>
</evidence>
<evidence type="ECO:0000313" key="13">
    <source>
        <dbReference type="Proteomes" id="UP000310687"/>
    </source>
</evidence>
<evidence type="ECO:0000256" key="8">
    <source>
        <dbReference type="ARBA" id="ARBA00023326"/>
    </source>
</evidence>
<dbReference type="GO" id="GO:0045493">
    <property type="term" value="P:xylan catabolic process"/>
    <property type="evidence" value="ECO:0007669"/>
    <property type="project" value="UniProtKB-KW"/>
</dbReference>
<feature type="domain" description="Apple" evidence="11">
    <location>
        <begin position="196"/>
        <end position="220"/>
    </location>
</feature>
<keyword evidence="3" id="KW-0964">Secreted</keyword>
<keyword evidence="7" id="KW-0119">Carbohydrate metabolism</keyword>
<evidence type="ECO:0000256" key="7">
    <source>
        <dbReference type="ARBA" id="ARBA00023277"/>
    </source>
</evidence>
<dbReference type="Proteomes" id="UP000310687">
    <property type="component" value="Unassembled WGS sequence"/>
</dbReference>
<keyword evidence="4" id="KW-0858">Xylan degradation</keyword>
<dbReference type="EMBL" id="QZAL01000102">
    <property type="protein sequence ID" value="THW38685.1"/>
    <property type="molecule type" value="Genomic_DNA"/>
</dbReference>
<evidence type="ECO:0000256" key="9">
    <source>
        <dbReference type="ARBA" id="ARBA00034075"/>
    </source>
</evidence>
<dbReference type="InterPro" id="IPR000801">
    <property type="entry name" value="Esterase-like"/>
</dbReference>
<evidence type="ECO:0000256" key="3">
    <source>
        <dbReference type="ARBA" id="ARBA00022525"/>
    </source>
</evidence>
<dbReference type="Pfam" id="PF00756">
    <property type="entry name" value="Esterase"/>
    <property type="match status" value="1"/>
</dbReference>
<comment type="catalytic activity">
    <reaction evidence="9">
        <text>feruloyl-polysaccharide + H2O = ferulate + polysaccharide.</text>
        <dbReference type="EC" id="3.1.1.73"/>
    </reaction>
</comment>
<reference evidence="12 13" key="1">
    <citation type="submission" date="2018-10" db="EMBL/GenBank/DDBJ databases">
        <title>Fifty Aureobasidium pullulans genomes reveal a recombining polyextremotolerant generalist.</title>
        <authorList>
            <person name="Gostincar C."/>
            <person name="Turk M."/>
            <person name="Zajc J."/>
            <person name="Gunde-Cimerman N."/>
        </authorList>
    </citation>
    <scope>NUCLEOTIDE SEQUENCE [LARGE SCALE GENOMIC DNA]</scope>
    <source>
        <strain evidence="12 13">EXF-11013</strain>
    </source>
</reference>
<organism evidence="12 13">
    <name type="scientific">Aureobasidium pullulans</name>
    <name type="common">Black yeast</name>
    <name type="synonym">Pullularia pullulans</name>
    <dbReference type="NCBI Taxonomy" id="5580"/>
    <lineage>
        <taxon>Eukaryota</taxon>
        <taxon>Fungi</taxon>
        <taxon>Dikarya</taxon>
        <taxon>Ascomycota</taxon>
        <taxon>Pezizomycotina</taxon>
        <taxon>Dothideomycetes</taxon>
        <taxon>Dothideomycetidae</taxon>
        <taxon>Dothideales</taxon>
        <taxon>Saccotheciaceae</taxon>
        <taxon>Aureobasidium</taxon>
    </lineage>
</organism>
<protein>
    <recommendedName>
        <fullName evidence="2">feruloyl esterase</fullName>
        <ecNumber evidence="2">3.1.1.73</ecNumber>
    </recommendedName>
</protein>
<dbReference type="Gene3D" id="3.40.50.1820">
    <property type="entry name" value="alpha/beta hydrolase"/>
    <property type="match status" value="1"/>
</dbReference>
<dbReference type="GO" id="GO:0005576">
    <property type="term" value="C:extracellular region"/>
    <property type="evidence" value="ECO:0007669"/>
    <property type="project" value="UniProtKB-SubCell"/>
</dbReference>
<dbReference type="PANTHER" id="PTHR38050">
    <property type="match status" value="1"/>
</dbReference>
<evidence type="ECO:0000256" key="1">
    <source>
        <dbReference type="ARBA" id="ARBA00004613"/>
    </source>
</evidence>
<dbReference type="EC" id="3.1.1.73" evidence="2"/>
<comment type="caution">
    <text evidence="12">The sequence shown here is derived from an EMBL/GenBank/DDBJ whole genome shotgun (WGS) entry which is preliminary data.</text>
</comment>
<gene>
    <name evidence="12" type="ORF">D6D22_06648</name>
</gene>
<feature type="domain" description="Apple" evidence="11">
    <location>
        <begin position="55"/>
        <end position="98"/>
    </location>
</feature>
<dbReference type="AlphaFoldDB" id="A0A4S8XLF9"/>
<dbReference type="InterPro" id="IPR043595">
    <property type="entry name" value="FaeB/C/D"/>
</dbReference>
<feature type="chain" id="PRO_5020616286" description="feruloyl esterase" evidence="10">
    <location>
        <begin position="19"/>
        <end position="555"/>
    </location>
</feature>
<dbReference type="GO" id="GO:0030600">
    <property type="term" value="F:feruloyl esterase activity"/>
    <property type="evidence" value="ECO:0007669"/>
    <property type="project" value="UniProtKB-EC"/>
</dbReference>
<dbReference type="SUPFAM" id="SSF53474">
    <property type="entry name" value="alpha/beta-Hydrolases"/>
    <property type="match status" value="1"/>
</dbReference>